<evidence type="ECO:0000313" key="4">
    <source>
        <dbReference type="Proteomes" id="UP000249402"/>
    </source>
</evidence>
<keyword evidence="2" id="KW-0040">ANK repeat</keyword>
<accession>A0A395GPP2</accession>
<dbReference type="Proteomes" id="UP000249402">
    <property type="component" value="Unassembled WGS sequence"/>
</dbReference>
<dbReference type="Pfam" id="PF00023">
    <property type="entry name" value="Ank"/>
    <property type="match status" value="1"/>
</dbReference>
<dbReference type="RefSeq" id="XP_025571662.1">
    <property type="nucleotide sequence ID" value="XM_025718124.1"/>
</dbReference>
<dbReference type="EMBL" id="KZ824464">
    <property type="protein sequence ID" value="RAK97334.1"/>
    <property type="molecule type" value="Genomic_DNA"/>
</dbReference>
<reference evidence="3 4" key="1">
    <citation type="submission" date="2018-02" db="EMBL/GenBank/DDBJ databases">
        <title>The genomes of Aspergillus section Nigri reveals drivers in fungal speciation.</title>
        <authorList>
            <consortium name="DOE Joint Genome Institute"/>
            <person name="Vesth T.C."/>
            <person name="Nybo J."/>
            <person name="Theobald S."/>
            <person name="Brandl J."/>
            <person name="Frisvad J.C."/>
            <person name="Nielsen K.F."/>
            <person name="Lyhne E.K."/>
            <person name="Kogle M.E."/>
            <person name="Kuo A."/>
            <person name="Riley R."/>
            <person name="Clum A."/>
            <person name="Nolan M."/>
            <person name="Lipzen A."/>
            <person name="Salamov A."/>
            <person name="Henrissat B."/>
            <person name="Wiebenga A."/>
            <person name="De vries R.P."/>
            <person name="Grigoriev I.V."/>
            <person name="Mortensen U.H."/>
            <person name="Andersen M.R."/>
            <person name="Baker S.E."/>
        </authorList>
    </citation>
    <scope>NUCLEOTIDE SEQUENCE [LARGE SCALE GENOMIC DNA]</scope>
    <source>
        <strain evidence="3 4">CBS 121593</strain>
    </source>
</reference>
<dbReference type="SUPFAM" id="SSF48403">
    <property type="entry name" value="Ankyrin repeat"/>
    <property type="match status" value="1"/>
</dbReference>
<dbReference type="OrthoDB" id="426293at2759"/>
<dbReference type="InterPro" id="IPR002110">
    <property type="entry name" value="Ankyrin_rpt"/>
</dbReference>
<dbReference type="InterPro" id="IPR036770">
    <property type="entry name" value="Ankyrin_rpt-contain_sf"/>
</dbReference>
<dbReference type="PANTHER" id="PTHR24198">
    <property type="entry name" value="ANKYRIN REPEAT AND PROTEIN KINASE DOMAIN-CONTAINING PROTEIN"/>
    <property type="match status" value="1"/>
</dbReference>
<protein>
    <submittedName>
        <fullName evidence="3">Hspc200</fullName>
    </submittedName>
</protein>
<evidence type="ECO:0000313" key="3">
    <source>
        <dbReference type="EMBL" id="RAK97334.1"/>
    </source>
</evidence>
<organism evidence="3 4">
    <name type="scientific">Aspergillus ibericus CBS 121593</name>
    <dbReference type="NCBI Taxonomy" id="1448316"/>
    <lineage>
        <taxon>Eukaryota</taxon>
        <taxon>Fungi</taxon>
        <taxon>Dikarya</taxon>
        <taxon>Ascomycota</taxon>
        <taxon>Pezizomycotina</taxon>
        <taxon>Eurotiomycetes</taxon>
        <taxon>Eurotiomycetidae</taxon>
        <taxon>Eurotiales</taxon>
        <taxon>Aspergillaceae</taxon>
        <taxon>Aspergillus</taxon>
        <taxon>Aspergillus subgen. Circumdati</taxon>
    </lineage>
</organism>
<keyword evidence="4" id="KW-1185">Reference proteome</keyword>
<proteinExistence type="predicted"/>
<gene>
    <name evidence="3" type="ORF">BO80DRAFT_414966</name>
</gene>
<dbReference type="AlphaFoldDB" id="A0A395GPP2"/>
<evidence type="ECO:0000256" key="2">
    <source>
        <dbReference type="ARBA" id="ARBA00023043"/>
    </source>
</evidence>
<keyword evidence="1" id="KW-0677">Repeat</keyword>
<dbReference type="Gene3D" id="1.25.40.20">
    <property type="entry name" value="Ankyrin repeat-containing domain"/>
    <property type="match status" value="2"/>
</dbReference>
<dbReference type="STRING" id="1448316.A0A395GPP2"/>
<dbReference type="PANTHER" id="PTHR24198:SF165">
    <property type="entry name" value="ANKYRIN REPEAT-CONTAINING PROTEIN-RELATED"/>
    <property type="match status" value="1"/>
</dbReference>
<dbReference type="GeneID" id="37222989"/>
<name>A0A395GPP2_9EURO</name>
<evidence type="ECO:0000256" key="1">
    <source>
        <dbReference type="ARBA" id="ARBA00022737"/>
    </source>
</evidence>
<dbReference type="SMART" id="SM00248">
    <property type="entry name" value="ANK"/>
    <property type="match status" value="3"/>
</dbReference>
<dbReference type="VEuPathDB" id="FungiDB:BO80DRAFT_414966"/>
<sequence length="290" mass="32442">MDAPSVPGLVPPPSRDWSYVFPLRTSRELLEKARELCCSGDIYQFRELLDWGASFSEDFSIDDFGWVMTKAIEQDNAPVVKELLHRNFPLSPVYAWDAATHKSKKALAVLIEKGWNINQPMGETQPPTLGRVIHDEEMTTWFLDNGADPNARTVMDVTPLSWAVEGAPMSIVRLMVDRCKSFQNGQLLHYAVGRESDTIEVLELLMEKGAPLNAPMHIDHATFSLQCFMPLGTALHRAVELDKVDVVRYLVSKGADQSVKDAKDAKGLTPIELARKLNKLEIIALLEKGE</sequence>